<dbReference type="Pfam" id="PF03936">
    <property type="entry name" value="Terpene_synth_C"/>
    <property type="match status" value="1"/>
</dbReference>
<keyword evidence="2" id="KW-0479">Metal-binding</keyword>
<comment type="caution">
    <text evidence="7">The sequence shown here is derived from an EMBL/GenBank/DDBJ whole genome shotgun (WGS) entry which is preliminary data.</text>
</comment>
<dbReference type="PANTHER" id="PTHR31225:SF205">
    <property type="entry name" value="(-)-GERMACRENE D SYNTHASE-LIKE"/>
    <property type="match status" value="1"/>
</dbReference>
<dbReference type="GO" id="GO:0000287">
    <property type="term" value="F:magnesium ion binding"/>
    <property type="evidence" value="ECO:0007669"/>
    <property type="project" value="InterPro"/>
</dbReference>
<evidence type="ECO:0000256" key="4">
    <source>
        <dbReference type="ARBA" id="ARBA00023239"/>
    </source>
</evidence>
<dbReference type="SUPFAM" id="SSF48239">
    <property type="entry name" value="Terpenoid cyclases/Protein prenyltransferases"/>
    <property type="match status" value="1"/>
</dbReference>
<sequence>TRLSDTKMSSGETFRPTADFHPSLWRNHFLKGASDFKTVDHTATQERHEALKEEVRRMITDAEDKPVQKLRLIDEVQRLGVAYHFEKEIEDAIQKLCPIYIDSNRADLHTVSLHFRLLRQQGIKISCDVFEKFKDDEGRFKSSLINDVQGMLSLYEAAYMAVRGEHILDEAIAFTTTHLKSLVAQDHVTPKLAEQINHALYRPLRKTLPRLEARYFMSMINSTSDHLHNKTLLNFAKLDFNILLELHKEELNELTKWWKDLDFTTKLPYARDRLVELYFWDLGTYFEPQYAFGRKIMTQLNYILSIIDDTYDAYGTLEELSLFTEAVQRWNIEAVDMLPEYMKLIYRTLLDAFNEIEEDMAKQGRSHCVRYAKEALRFASQNQKVIGAYFVQAKWFSEGYVPTIEEYMPIALTSCAYTFVITNSFLGMGDFATKEVFEWISDNPKVVKAASVICRLMDDMQGHEFEQKRGHVASAIECYTKQHGVSKEEAIKMFEEEVANAWKDINEELMMKPTVVARPLLGTILNLARAIDFIYKEDDGYTHSYLIKDQIASVLGDHVPF</sequence>
<comment type="cofactor">
    <cofactor evidence="1">
        <name>Mg(2+)</name>
        <dbReference type="ChEBI" id="CHEBI:18420"/>
    </cofactor>
</comment>
<dbReference type="InterPro" id="IPR008930">
    <property type="entry name" value="Terpenoid_cyclase/PrenylTrfase"/>
</dbReference>
<dbReference type="FunFam" id="1.50.10.130:FF:000001">
    <property type="entry name" value="Isoprene synthase, chloroplastic"/>
    <property type="match status" value="1"/>
</dbReference>
<dbReference type="SFLD" id="SFLDG01019">
    <property type="entry name" value="Terpene_Cyclase_Like_1_C_Termi"/>
    <property type="match status" value="1"/>
</dbReference>
<dbReference type="InterPro" id="IPR005630">
    <property type="entry name" value="Terpene_synthase_metal-bd"/>
</dbReference>
<dbReference type="FunFam" id="1.10.600.10:FF:000007">
    <property type="entry name" value="Isoprene synthase, chloroplastic"/>
    <property type="match status" value="1"/>
</dbReference>
<keyword evidence="8" id="KW-1185">Reference proteome</keyword>
<evidence type="ECO:0000313" key="7">
    <source>
        <dbReference type="EMBL" id="GAY67501.1"/>
    </source>
</evidence>
<dbReference type="Gene3D" id="1.50.10.130">
    <property type="entry name" value="Terpene synthase, N-terminal domain"/>
    <property type="match status" value="1"/>
</dbReference>
<dbReference type="CDD" id="cd00684">
    <property type="entry name" value="Terpene_cyclase_plant_C1"/>
    <property type="match status" value="1"/>
</dbReference>
<evidence type="ECO:0000256" key="2">
    <source>
        <dbReference type="ARBA" id="ARBA00022723"/>
    </source>
</evidence>
<dbReference type="STRING" id="55188.A0A2H5QS99"/>
<feature type="domain" description="Terpene synthase metal-binding" evidence="6">
    <location>
        <begin position="259"/>
        <end position="504"/>
    </location>
</feature>
<gene>
    <name evidence="7" type="ORF">CUMW_256990</name>
</gene>
<protein>
    <submittedName>
        <fullName evidence="7">Uncharacterized protein</fullName>
    </submittedName>
</protein>
<evidence type="ECO:0000313" key="8">
    <source>
        <dbReference type="Proteomes" id="UP000236630"/>
    </source>
</evidence>
<dbReference type="InterPro" id="IPR036965">
    <property type="entry name" value="Terpene_synth_N_sf"/>
</dbReference>
<dbReference type="InterPro" id="IPR001906">
    <property type="entry name" value="Terpene_synth_N"/>
</dbReference>
<dbReference type="InterPro" id="IPR034741">
    <property type="entry name" value="Terpene_cyclase-like_1_C"/>
</dbReference>
<dbReference type="InterPro" id="IPR008949">
    <property type="entry name" value="Isoprenoid_synthase_dom_sf"/>
</dbReference>
<dbReference type="SUPFAM" id="SSF48576">
    <property type="entry name" value="Terpenoid synthases"/>
    <property type="match status" value="1"/>
</dbReference>
<dbReference type="Pfam" id="PF01397">
    <property type="entry name" value="Terpene_synth"/>
    <property type="match status" value="1"/>
</dbReference>
<dbReference type="Proteomes" id="UP000236630">
    <property type="component" value="Unassembled WGS sequence"/>
</dbReference>
<organism evidence="7 8">
    <name type="scientific">Citrus unshiu</name>
    <name type="common">Satsuma mandarin</name>
    <name type="synonym">Citrus nobilis var. unshiu</name>
    <dbReference type="NCBI Taxonomy" id="55188"/>
    <lineage>
        <taxon>Eukaryota</taxon>
        <taxon>Viridiplantae</taxon>
        <taxon>Streptophyta</taxon>
        <taxon>Embryophyta</taxon>
        <taxon>Tracheophyta</taxon>
        <taxon>Spermatophyta</taxon>
        <taxon>Magnoliopsida</taxon>
        <taxon>eudicotyledons</taxon>
        <taxon>Gunneridae</taxon>
        <taxon>Pentapetalae</taxon>
        <taxon>rosids</taxon>
        <taxon>malvids</taxon>
        <taxon>Sapindales</taxon>
        <taxon>Rutaceae</taxon>
        <taxon>Aurantioideae</taxon>
        <taxon>Citrus</taxon>
    </lineage>
</organism>
<feature type="domain" description="Terpene synthase N-terminal" evidence="5">
    <location>
        <begin position="25"/>
        <end position="200"/>
    </location>
</feature>
<evidence type="ECO:0000256" key="1">
    <source>
        <dbReference type="ARBA" id="ARBA00001946"/>
    </source>
</evidence>
<accession>A0A2H5QS99</accession>
<keyword evidence="4" id="KW-0456">Lyase</keyword>
<evidence type="ECO:0000256" key="3">
    <source>
        <dbReference type="ARBA" id="ARBA00022842"/>
    </source>
</evidence>
<reference evidence="7 8" key="1">
    <citation type="journal article" date="2017" name="Front. Genet.">
        <title>Draft sequencing of the heterozygous diploid genome of Satsuma (Citrus unshiu Marc.) using a hybrid assembly approach.</title>
        <authorList>
            <person name="Shimizu T."/>
            <person name="Tanizawa Y."/>
            <person name="Mochizuki T."/>
            <person name="Nagasaki H."/>
            <person name="Yoshioka T."/>
            <person name="Toyoda A."/>
            <person name="Fujiyama A."/>
            <person name="Kaminuma E."/>
            <person name="Nakamura Y."/>
        </authorList>
    </citation>
    <scope>NUCLEOTIDE SEQUENCE [LARGE SCALE GENOMIC DNA]</scope>
    <source>
        <strain evidence="8">cv. Miyagawa wase</strain>
    </source>
</reference>
<name>A0A2H5QS99_CITUN</name>
<dbReference type="EMBL" id="BDQV01000712">
    <property type="protein sequence ID" value="GAY67501.1"/>
    <property type="molecule type" value="Genomic_DNA"/>
</dbReference>
<evidence type="ECO:0000259" key="6">
    <source>
        <dbReference type="Pfam" id="PF03936"/>
    </source>
</evidence>
<evidence type="ECO:0000259" key="5">
    <source>
        <dbReference type="Pfam" id="PF01397"/>
    </source>
</evidence>
<dbReference type="GO" id="GO:0010333">
    <property type="term" value="F:terpene synthase activity"/>
    <property type="evidence" value="ECO:0007669"/>
    <property type="project" value="InterPro"/>
</dbReference>
<dbReference type="InterPro" id="IPR044814">
    <property type="entry name" value="Terpene_cyclase_plant_C1"/>
</dbReference>
<dbReference type="PANTHER" id="PTHR31225">
    <property type="entry name" value="OS04G0344100 PROTEIN-RELATED"/>
    <property type="match status" value="1"/>
</dbReference>
<keyword evidence="3" id="KW-0460">Magnesium</keyword>
<proteinExistence type="predicted"/>
<dbReference type="AlphaFoldDB" id="A0A2H5QS99"/>
<dbReference type="GO" id="GO:0016102">
    <property type="term" value="P:diterpenoid biosynthetic process"/>
    <property type="evidence" value="ECO:0007669"/>
    <property type="project" value="InterPro"/>
</dbReference>
<feature type="non-terminal residue" evidence="7">
    <location>
        <position position="1"/>
    </location>
</feature>
<dbReference type="Gene3D" id="1.10.600.10">
    <property type="entry name" value="Farnesyl Diphosphate Synthase"/>
    <property type="match status" value="1"/>
</dbReference>
<dbReference type="InterPro" id="IPR050148">
    <property type="entry name" value="Terpene_synthase-like"/>
</dbReference>
<dbReference type="SFLD" id="SFLDS00005">
    <property type="entry name" value="Isoprenoid_Synthase_Type_I"/>
    <property type="match status" value="1"/>
</dbReference>